<dbReference type="RefSeq" id="WP_344822684.1">
    <property type="nucleotide sequence ID" value="NZ_BAABEZ010000004.1"/>
</dbReference>
<reference evidence="2" key="1">
    <citation type="journal article" date="2019" name="Int. J. Syst. Evol. Microbiol.">
        <title>The Global Catalogue of Microorganisms (GCM) 10K type strain sequencing project: providing services to taxonomists for standard genome sequencing and annotation.</title>
        <authorList>
            <consortium name="The Broad Institute Genomics Platform"/>
            <consortium name="The Broad Institute Genome Sequencing Center for Infectious Disease"/>
            <person name="Wu L."/>
            <person name="Ma J."/>
        </authorList>
    </citation>
    <scope>NUCLEOTIDE SEQUENCE [LARGE SCALE GENOMIC DNA]</scope>
    <source>
        <strain evidence="2">JCM 31921</strain>
    </source>
</reference>
<accession>A0ABP8MHU4</accession>
<name>A0ABP8MHU4_9BACT</name>
<proteinExistence type="predicted"/>
<gene>
    <name evidence="1" type="primary">gldD</name>
    <name evidence="1" type="ORF">GCM10023092_06710</name>
</gene>
<evidence type="ECO:0000313" key="1">
    <source>
        <dbReference type="EMBL" id="GAA4450592.1"/>
    </source>
</evidence>
<organism evidence="1 2">
    <name type="scientific">Rurimicrobium arvi</name>
    <dbReference type="NCBI Taxonomy" id="2049916"/>
    <lineage>
        <taxon>Bacteria</taxon>
        <taxon>Pseudomonadati</taxon>
        <taxon>Bacteroidota</taxon>
        <taxon>Chitinophagia</taxon>
        <taxon>Chitinophagales</taxon>
        <taxon>Chitinophagaceae</taxon>
        <taxon>Rurimicrobium</taxon>
    </lineage>
</organism>
<dbReference type="PROSITE" id="PS51257">
    <property type="entry name" value="PROKAR_LIPOPROTEIN"/>
    <property type="match status" value="1"/>
</dbReference>
<evidence type="ECO:0000313" key="2">
    <source>
        <dbReference type="Proteomes" id="UP001501410"/>
    </source>
</evidence>
<dbReference type="Pfam" id="PF25593">
    <property type="entry name" value="GldD_lipo"/>
    <property type="match status" value="1"/>
</dbReference>
<dbReference type="InterPro" id="IPR019850">
    <property type="entry name" value="GldD-like"/>
</dbReference>
<sequence>MRSKILLFPIGFALLAACRPEDPVPKPRAYARVDTPASHSYQLFDQEAFPYSFEYPTYARISRDKLVFDKSPDNPYWLNINFPSIGNGVIYLSYKTINGTQTLEKLLDDAHFMSYYHTKRADYQIPYDFKNEYGVNGYLYEWGGEAASKYQFVATDSLHHFIRGALYFDVTPNADSLKPLNDFLKQDIQHLLKTMRWK</sequence>
<keyword evidence="2" id="KW-1185">Reference proteome</keyword>
<comment type="caution">
    <text evidence="1">The sequence shown here is derived from an EMBL/GenBank/DDBJ whole genome shotgun (WGS) entry which is preliminary data.</text>
</comment>
<keyword evidence="1" id="KW-0449">Lipoprotein</keyword>
<dbReference type="EMBL" id="BAABEZ010000004">
    <property type="protein sequence ID" value="GAA4450592.1"/>
    <property type="molecule type" value="Genomic_DNA"/>
</dbReference>
<dbReference type="Proteomes" id="UP001501410">
    <property type="component" value="Unassembled WGS sequence"/>
</dbReference>
<protein>
    <submittedName>
        <fullName evidence="1">Gliding motility lipoprotein GldD</fullName>
    </submittedName>
</protein>